<gene>
    <name evidence="3" type="ORF">OMM_08146</name>
</gene>
<name>A0A1V1P9P2_9BACT</name>
<proteinExistence type="predicted"/>
<dbReference type="PROSITE" id="PS50894">
    <property type="entry name" value="HPT"/>
    <property type="match status" value="1"/>
</dbReference>
<feature type="modified residue" description="Phosphohistidine" evidence="1">
    <location>
        <position position="62"/>
    </location>
</feature>
<dbReference type="GO" id="GO:0000160">
    <property type="term" value="P:phosphorelay signal transduction system"/>
    <property type="evidence" value="ECO:0007669"/>
    <property type="project" value="InterPro"/>
</dbReference>
<dbReference type="Proteomes" id="UP000189670">
    <property type="component" value="Unassembled WGS sequence"/>
</dbReference>
<evidence type="ECO:0000256" key="1">
    <source>
        <dbReference type="PROSITE-ProRule" id="PRU00110"/>
    </source>
</evidence>
<dbReference type="EMBL" id="ATBP01000272">
    <property type="protein sequence ID" value="ETR71405.1"/>
    <property type="molecule type" value="Genomic_DNA"/>
</dbReference>
<evidence type="ECO:0000313" key="3">
    <source>
        <dbReference type="EMBL" id="ETR71405.1"/>
    </source>
</evidence>
<feature type="domain" description="HPt" evidence="2">
    <location>
        <begin position="23"/>
        <end position="116"/>
    </location>
</feature>
<organism evidence="3 4">
    <name type="scientific">Candidatus Magnetoglobus multicellularis str. Araruama</name>
    <dbReference type="NCBI Taxonomy" id="890399"/>
    <lineage>
        <taxon>Bacteria</taxon>
        <taxon>Pseudomonadati</taxon>
        <taxon>Thermodesulfobacteriota</taxon>
        <taxon>Desulfobacteria</taxon>
        <taxon>Desulfobacterales</taxon>
        <taxon>Desulfobacteraceae</taxon>
        <taxon>Candidatus Magnetoglobus</taxon>
    </lineage>
</organism>
<dbReference type="AlphaFoldDB" id="A0A1V1P9P2"/>
<comment type="caution">
    <text evidence="3">The sequence shown here is derived from an EMBL/GenBank/DDBJ whole genome shotgun (WGS) entry which is preliminary data.</text>
</comment>
<dbReference type="GO" id="GO:0004672">
    <property type="term" value="F:protein kinase activity"/>
    <property type="evidence" value="ECO:0007669"/>
    <property type="project" value="UniProtKB-ARBA"/>
</dbReference>
<protein>
    <recommendedName>
        <fullName evidence="2">HPt domain-containing protein</fullName>
    </recommendedName>
</protein>
<dbReference type="InterPro" id="IPR008207">
    <property type="entry name" value="Sig_transdc_His_kin_Hpt_dom"/>
</dbReference>
<sequence>MNDDFKSIPVFDKEKALSRVHYKEDLLDRVLLIYQKSLVDRQAIMTQELFMQNWEALKNLAHSIKGSSLTIGAEQLGEVSYAMEKAAEEKNLDLFNQLFKIFQESIARYIEFDKYE</sequence>
<dbReference type="SUPFAM" id="SSF47226">
    <property type="entry name" value="Histidine-containing phosphotransfer domain, HPT domain"/>
    <property type="match status" value="1"/>
</dbReference>
<evidence type="ECO:0000313" key="4">
    <source>
        <dbReference type="Proteomes" id="UP000189670"/>
    </source>
</evidence>
<dbReference type="Pfam" id="PF01627">
    <property type="entry name" value="Hpt"/>
    <property type="match status" value="1"/>
</dbReference>
<reference evidence="4" key="1">
    <citation type="submission" date="2012-11" db="EMBL/GenBank/DDBJ databases">
        <authorList>
            <person name="Lucero-Rivera Y.E."/>
            <person name="Tovar-Ramirez D."/>
        </authorList>
    </citation>
    <scope>NUCLEOTIDE SEQUENCE [LARGE SCALE GENOMIC DNA]</scope>
    <source>
        <strain evidence="4">Araruama</strain>
    </source>
</reference>
<dbReference type="InterPro" id="IPR036641">
    <property type="entry name" value="HPT_dom_sf"/>
</dbReference>
<accession>A0A1V1P9P2</accession>
<keyword evidence="1" id="KW-0597">Phosphoprotein</keyword>
<evidence type="ECO:0000259" key="2">
    <source>
        <dbReference type="PROSITE" id="PS50894"/>
    </source>
</evidence>
<dbReference type="Gene3D" id="1.20.120.160">
    <property type="entry name" value="HPT domain"/>
    <property type="match status" value="1"/>
</dbReference>